<dbReference type="FunFam" id="3.30.70.270:FF:000001">
    <property type="entry name" value="Diguanylate cyclase domain protein"/>
    <property type="match status" value="1"/>
</dbReference>
<evidence type="ECO:0000256" key="3">
    <source>
        <dbReference type="ARBA" id="ARBA00034247"/>
    </source>
</evidence>
<dbReference type="AlphaFoldDB" id="A0A1A7R8M0"/>
<dbReference type="STRING" id="1443941.A9J31_06725"/>
<dbReference type="InterPro" id="IPR050469">
    <property type="entry name" value="Diguanylate_Cyclase"/>
</dbReference>
<dbReference type="PROSITE" id="PS50887">
    <property type="entry name" value="GGDEF"/>
    <property type="match status" value="1"/>
</dbReference>
<dbReference type="SMART" id="SM00267">
    <property type="entry name" value="GGDEF"/>
    <property type="match status" value="1"/>
</dbReference>
<comment type="cofactor">
    <cofactor evidence="1">
        <name>Mg(2+)</name>
        <dbReference type="ChEBI" id="CHEBI:18420"/>
    </cofactor>
</comment>
<proteinExistence type="predicted"/>
<sequence>MSVDVRMSSRTDSSVQGKNKNQTHMLKLSECDLANRAVIEDALADPYARIPLQFRAYFLKHQYAHQLPYLRQVNYIAQITFLLYFFADIFIIPDMMFWSGLSRVAMIIVALIVSFYLFKYKKDIRMLDMILPVGTVCCTAIWIGLLLFSNSPFVTSYIYGAAIFILVANVCVQTQFKPALYCSALITTFVYVAVTQLLAWQQALIFVIVSIPVWMISIHMSWNNTLNARRHFLRTLLDDWNMHTLKNLAHTDELTQLYNRRQFVQMAEHRIHEWPTPASTCLLMFDVDHFKKINDSYGHDVGDQVLKLIAETTRKEMRHKDVLARFGGEEFIALLSETQIQDAMLIAERIRLSIQHQFLHDRADHRIQFTVSIGVSQLKSHTQNLSELIKQADIALYRAKENGRNRVERYDPTMKPERKTTRAWKSFTHKTSGDAKLEN</sequence>
<keyword evidence="5" id="KW-0812">Transmembrane</keyword>
<comment type="caution">
    <text evidence="7">The sequence shown here is derived from an EMBL/GenBank/DDBJ whole genome shotgun (WGS) entry which is preliminary data.</text>
</comment>
<feature type="compositionally biased region" description="Polar residues" evidence="4">
    <location>
        <begin position="8"/>
        <end position="20"/>
    </location>
</feature>
<dbReference type="InterPro" id="IPR000160">
    <property type="entry name" value="GGDEF_dom"/>
</dbReference>
<evidence type="ECO:0000259" key="6">
    <source>
        <dbReference type="PROSITE" id="PS50887"/>
    </source>
</evidence>
<feature type="transmembrane region" description="Helical" evidence="5">
    <location>
        <begin position="154"/>
        <end position="172"/>
    </location>
</feature>
<feature type="transmembrane region" description="Helical" evidence="5">
    <location>
        <begin position="204"/>
        <end position="222"/>
    </location>
</feature>
<evidence type="ECO:0000256" key="1">
    <source>
        <dbReference type="ARBA" id="ARBA00001946"/>
    </source>
</evidence>
<dbReference type="EC" id="2.7.7.65" evidence="2"/>
<dbReference type="RefSeq" id="WP_067765534.1">
    <property type="nucleotide sequence ID" value="NZ_CP183909.1"/>
</dbReference>
<dbReference type="CDD" id="cd01949">
    <property type="entry name" value="GGDEF"/>
    <property type="match status" value="1"/>
</dbReference>
<dbReference type="PANTHER" id="PTHR45138:SF9">
    <property type="entry name" value="DIGUANYLATE CYCLASE DGCM-RELATED"/>
    <property type="match status" value="1"/>
</dbReference>
<evidence type="ECO:0000256" key="5">
    <source>
        <dbReference type="SAM" id="Phobius"/>
    </source>
</evidence>
<evidence type="ECO:0000256" key="4">
    <source>
        <dbReference type="SAM" id="MobiDB-lite"/>
    </source>
</evidence>
<dbReference type="GO" id="GO:0005886">
    <property type="term" value="C:plasma membrane"/>
    <property type="evidence" value="ECO:0007669"/>
    <property type="project" value="TreeGrafter"/>
</dbReference>
<keyword evidence="5" id="KW-0472">Membrane</keyword>
<dbReference type="InterPro" id="IPR043128">
    <property type="entry name" value="Rev_trsase/Diguanyl_cyclase"/>
</dbReference>
<name>A0A1A7R8M0_9GAMM</name>
<feature type="transmembrane region" description="Helical" evidence="5">
    <location>
        <begin position="179"/>
        <end position="198"/>
    </location>
</feature>
<dbReference type="Proteomes" id="UP000185753">
    <property type="component" value="Unassembled WGS sequence"/>
</dbReference>
<comment type="catalytic activity">
    <reaction evidence="3">
        <text>2 GTP = 3',3'-c-di-GMP + 2 diphosphate</text>
        <dbReference type="Rhea" id="RHEA:24898"/>
        <dbReference type="ChEBI" id="CHEBI:33019"/>
        <dbReference type="ChEBI" id="CHEBI:37565"/>
        <dbReference type="ChEBI" id="CHEBI:58805"/>
        <dbReference type="EC" id="2.7.7.65"/>
    </reaction>
</comment>
<evidence type="ECO:0000313" key="8">
    <source>
        <dbReference type="Proteomes" id="UP000185753"/>
    </source>
</evidence>
<feature type="transmembrane region" description="Helical" evidence="5">
    <location>
        <begin position="73"/>
        <end position="92"/>
    </location>
</feature>
<reference evidence="8" key="1">
    <citation type="submission" date="2016-06" db="EMBL/GenBank/DDBJ databases">
        <authorList>
            <person name="Radolfova-Krizova L."/>
            <person name="Nemec A."/>
        </authorList>
    </citation>
    <scope>NUCLEOTIDE SEQUENCE [LARGE SCALE GENOMIC DNA]</scope>
    <source>
        <strain evidence="8">ANC 4275</strain>
    </source>
</reference>
<gene>
    <name evidence="7" type="ORF">A9J31_06725</name>
</gene>
<dbReference type="GO" id="GO:1902201">
    <property type="term" value="P:negative regulation of bacterial-type flagellum-dependent cell motility"/>
    <property type="evidence" value="ECO:0007669"/>
    <property type="project" value="TreeGrafter"/>
</dbReference>
<accession>A0A1A7R8M0</accession>
<dbReference type="SUPFAM" id="SSF55073">
    <property type="entry name" value="Nucleotide cyclase"/>
    <property type="match status" value="1"/>
</dbReference>
<dbReference type="NCBIfam" id="TIGR00254">
    <property type="entry name" value="GGDEF"/>
    <property type="match status" value="1"/>
</dbReference>
<protein>
    <recommendedName>
        <fullName evidence="2">diguanylate cyclase</fullName>
        <ecNumber evidence="2">2.7.7.65</ecNumber>
    </recommendedName>
</protein>
<keyword evidence="8" id="KW-1185">Reference proteome</keyword>
<feature type="transmembrane region" description="Helical" evidence="5">
    <location>
        <begin position="130"/>
        <end position="148"/>
    </location>
</feature>
<dbReference type="GO" id="GO:0052621">
    <property type="term" value="F:diguanylate cyclase activity"/>
    <property type="evidence" value="ECO:0007669"/>
    <property type="project" value="UniProtKB-EC"/>
</dbReference>
<dbReference type="PANTHER" id="PTHR45138">
    <property type="entry name" value="REGULATORY COMPONENTS OF SENSORY TRANSDUCTION SYSTEM"/>
    <property type="match status" value="1"/>
</dbReference>
<feature type="region of interest" description="Disordered" evidence="4">
    <location>
        <begin position="414"/>
        <end position="439"/>
    </location>
</feature>
<dbReference type="Pfam" id="PF00990">
    <property type="entry name" value="GGDEF"/>
    <property type="match status" value="1"/>
</dbReference>
<feature type="region of interest" description="Disordered" evidence="4">
    <location>
        <begin position="1"/>
        <end position="20"/>
    </location>
</feature>
<dbReference type="OrthoDB" id="9812260at2"/>
<dbReference type="InterPro" id="IPR029787">
    <property type="entry name" value="Nucleotide_cyclase"/>
</dbReference>
<dbReference type="GO" id="GO:0043709">
    <property type="term" value="P:cell adhesion involved in single-species biofilm formation"/>
    <property type="evidence" value="ECO:0007669"/>
    <property type="project" value="TreeGrafter"/>
</dbReference>
<dbReference type="Gene3D" id="3.30.70.270">
    <property type="match status" value="1"/>
</dbReference>
<feature type="domain" description="GGDEF" evidence="6">
    <location>
        <begin position="278"/>
        <end position="412"/>
    </location>
</feature>
<dbReference type="EMBL" id="LZDS01000026">
    <property type="protein sequence ID" value="OBX28251.1"/>
    <property type="molecule type" value="Genomic_DNA"/>
</dbReference>
<evidence type="ECO:0000256" key="2">
    <source>
        <dbReference type="ARBA" id="ARBA00012528"/>
    </source>
</evidence>
<keyword evidence="5" id="KW-1133">Transmembrane helix</keyword>
<evidence type="ECO:0000313" key="7">
    <source>
        <dbReference type="EMBL" id="OBX28251.1"/>
    </source>
</evidence>
<organism evidence="7 8">
    <name type="scientific">Acinetobacter gandensis</name>
    <dbReference type="NCBI Taxonomy" id="1443941"/>
    <lineage>
        <taxon>Bacteria</taxon>
        <taxon>Pseudomonadati</taxon>
        <taxon>Pseudomonadota</taxon>
        <taxon>Gammaproteobacteria</taxon>
        <taxon>Moraxellales</taxon>
        <taxon>Moraxellaceae</taxon>
        <taxon>Acinetobacter</taxon>
    </lineage>
</organism>
<feature type="transmembrane region" description="Helical" evidence="5">
    <location>
        <begin position="98"/>
        <end position="118"/>
    </location>
</feature>